<gene>
    <name evidence="1" type="ORF">LCGC14_1719750</name>
</gene>
<reference evidence="1" key="1">
    <citation type="journal article" date="2015" name="Nature">
        <title>Complex archaea that bridge the gap between prokaryotes and eukaryotes.</title>
        <authorList>
            <person name="Spang A."/>
            <person name="Saw J.H."/>
            <person name="Jorgensen S.L."/>
            <person name="Zaremba-Niedzwiedzka K."/>
            <person name="Martijn J."/>
            <person name="Lind A.E."/>
            <person name="van Eijk R."/>
            <person name="Schleper C."/>
            <person name="Guy L."/>
            <person name="Ettema T.J."/>
        </authorList>
    </citation>
    <scope>NUCLEOTIDE SEQUENCE</scope>
</reference>
<evidence type="ECO:0000313" key="1">
    <source>
        <dbReference type="EMBL" id="KKM12852.1"/>
    </source>
</evidence>
<name>A0A0F9HCL3_9ZZZZ</name>
<proteinExistence type="predicted"/>
<protein>
    <recommendedName>
        <fullName evidence="2">DUF115 domain-containing protein</fullName>
    </recommendedName>
</protein>
<comment type="caution">
    <text evidence="1">The sequence shown here is derived from an EMBL/GenBank/DDBJ whole genome shotgun (WGS) entry which is preliminary data.</text>
</comment>
<sequence>DSTADTLFEWEEKPGDLGGGKILSKIKGKHVLVLCAGSSVSRYKDKIEEFIKNNKVIIVGCNNVSRVFVPDFHIWGGSYRWHKYGKFVNKKSVMVFVKGFPPHRIRKHWQGPYITFRCISNRWNMGSHDPNSRVFKKCKIYHKRNTMYGCFYEIGSRAILWSYMQGASKVSVVGMDGYTFYSKKDLDSKEVSQHCFKMGNTDNFNYLYLRRCDWDKYKNLKLLNKYCKKTFGSTFEIITPTIYEKFYNYNILKIEPDPKFQKWKKPSPSEYKLLYKAKKGKVLKK</sequence>
<evidence type="ECO:0008006" key="2">
    <source>
        <dbReference type="Google" id="ProtNLM"/>
    </source>
</evidence>
<feature type="non-terminal residue" evidence="1">
    <location>
        <position position="1"/>
    </location>
</feature>
<dbReference type="AlphaFoldDB" id="A0A0F9HCL3"/>
<organism evidence="1">
    <name type="scientific">marine sediment metagenome</name>
    <dbReference type="NCBI Taxonomy" id="412755"/>
    <lineage>
        <taxon>unclassified sequences</taxon>
        <taxon>metagenomes</taxon>
        <taxon>ecological metagenomes</taxon>
    </lineage>
</organism>
<dbReference type="EMBL" id="LAZR01015456">
    <property type="protein sequence ID" value="KKM12852.1"/>
    <property type="molecule type" value="Genomic_DNA"/>
</dbReference>
<accession>A0A0F9HCL3</accession>